<comment type="caution">
    <text evidence="1">The sequence shown here is derived from an EMBL/GenBank/DDBJ whole genome shotgun (WGS) entry which is preliminary data.</text>
</comment>
<accession>A0AAN9U5Y2</accession>
<evidence type="ECO:0000313" key="2">
    <source>
        <dbReference type="Proteomes" id="UP001320245"/>
    </source>
</evidence>
<dbReference type="InterPro" id="IPR045564">
    <property type="entry name" value="DUF5910"/>
</dbReference>
<sequence length="126" mass="14670">MYEDIAEEDAWYCVLSVDEASFDKLDKAWIPEFDTSVSPRKRLWMQTTSTNLDNYIKSLDKSWNPDTTIRLAVMPHGKDRSRTQMLIPPGLVDKVKFHAVCKEKKDEVKNIPVDYSKFKNVKGKKE</sequence>
<organism evidence="1 2">
    <name type="scientific">Cytospora paraplurivora</name>
    <dbReference type="NCBI Taxonomy" id="2898453"/>
    <lineage>
        <taxon>Eukaryota</taxon>
        <taxon>Fungi</taxon>
        <taxon>Dikarya</taxon>
        <taxon>Ascomycota</taxon>
        <taxon>Pezizomycotina</taxon>
        <taxon>Sordariomycetes</taxon>
        <taxon>Sordariomycetidae</taxon>
        <taxon>Diaporthales</taxon>
        <taxon>Cytosporaceae</taxon>
        <taxon>Cytospora</taxon>
    </lineage>
</organism>
<keyword evidence="2" id="KW-1185">Reference proteome</keyword>
<protein>
    <submittedName>
        <fullName evidence="1">Uncharacterized protein</fullName>
    </submittedName>
</protein>
<proteinExistence type="predicted"/>
<name>A0AAN9U5Y2_9PEZI</name>
<dbReference type="Proteomes" id="UP001320245">
    <property type="component" value="Unassembled WGS sequence"/>
</dbReference>
<reference evidence="1 2" key="1">
    <citation type="journal article" date="2023" name="PLoS ONE">
        <title>Cytospora paraplurivora sp. nov. isolated from orchards with fruit tree decline syndrome in Ontario, Canada.</title>
        <authorList>
            <person name="Ilyukhin E."/>
            <person name="Nguyen H.D.T."/>
            <person name="Castle A.J."/>
            <person name="Ellouze W."/>
        </authorList>
    </citation>
    <scope>NUCLEOTIDE SEQUENCE [LARGE SCALE GENOMIC DNA]</scope>
    <source>
        <strain evidence="1 2">FDS-564</strain>
    </source>
</reference>
<dbReference type="Pfam" id="PF19287">
    <property type="entry name" value="DUF5910"/>
    <property type="match status" value="1"/>
</dbReference>
<gene>
    <name evidence="1" type="ORF">SLS53_005143</name>
</gene>
<dbReference type="AlphaFoldDB" id="A0AAN9U5Y2"/>
<evidence type="ECO:0000313" key="1">
    <source>
        <dbReference type="EMBL" id="KAK7740675.1"/>
    </source>
</evidence>
<dbReference type="EMBL" id="JAJSPL020000019">
    <property type="protein sequence ID" value="KAK7740675.1"/>
    <property type="molecule type" value="Genomic_DNA"/>
</dbReference>